<reference evidence="2" key="1">
    <citation type="submission" date="2021-07" db="EMBL/GenBank/DDBJ databases">
        <title>Zhongshania sp. CAU 1632 isolated from seawater.</title>
        <authorList>
            <person name="Kim W."/>
        </authorList>
    </citation>
    <scope>NUCLEOTIDE SEQUENCE</scope>
    <source>
        <strain evidence="2">CAU 1632</strain>
    </source>
</reference>
<dbReference type="PANTHER" id="PTHR33747:SF1">
    <property type="entry name" value="ADENYLATE CYCLASE-ASSOCIATED CAP C-TERMINAL DOMAIN-CONTAINING PROTEIN"/>
    <property type="match status" value="1"/>
</dbReference>
<gene>
    <name evidence="2" type="ORF">KXJ70_00150</name>
</gene>
<accession>A0ABS6VM97</accession>
<dbReference type="EMBL" id="JAHWDQ010000001">
    <property type="protein sequence ID" value="MBW2939173.1"/>
    <property type="molecule type" value="Genomic_DNA"/>
</dbReference>
<dbReference type="InterPro" id="IPR048469">
    <property type="entry name" value="YchJ-like_M"/>
</dbReference>
<evidence type="ECO:0000313" key="3">
    <source>
        <dbReference type="Proteomes" id="UP001166291"/>
    </source>
</evidence>
<dbReference type="Pfam" id="PF17775">
    <property type="entry name" value="YchJ_M-like"/>
    <property type="match status" value="1"/>
</dbReference>
<keyword evidence="3" id="KW-1185">Reference proteome</keyword>
<dbReference type="InterPro" id="IPR004027">
    <property type="entry name" value="SEC_C_motif"/>
</dbReference>
<sequence>MGGDRYQWCASPRNDKRILGIVLCYCGSGTHFDQCCNKYLSGESAAPSAEALMRSRFSAFCLQNADYLLATLHLDKRAKESKKALLRSFGSTEWRSLKVIRSQQGKDGQQQGEVEFAAFYIDGDTSGQLHERSRFLFEDGQWFYVDGDMLPPISLARNETCWCGSGRKIKKCHPE</sequence>
<evidence type="ECO:0000313" key="2">
    <source>
        <dbReference type="EMBL" id="MBW2939173.1"/>
    </source>
</evidence>
<organism evidence="2 3">
    <name type="scientific">Zhongshania aquimaris</name>
    <dbReference type="NCBI Taxonomy" id="2857107"/>
    <lineage>
        <taxon>Bacteria</taxon>
        <taxon>Pseudomonadati</taxon>
        <taxon>Pseudomonadota</taxon>
        <taxon>Gammaproteobacteria</taxon>
        <taxon>Cellvibrionales</taxon>
        <taxon>Spongiibacteraceae</taxon>
        <taxon>Zhongshania</taxon>
    </lineage>
</organism>
<dbReference type="NCBIfam" id="NF002449">
    <property type="entry name" value="PRK01617.1"/>
    <property type="match status" value="1"/>
</dbReference>
<dbReference type="PANTHER" id="PTHR33747">
    <property type="entry name" value="UPF0225 PROTEIN SCO1677"/>
    <property type="match status" value="1"/>
</dbReference>
<dbReference type="Proteomes" id="UP001166291">
    <property type="component" value="Unassembled WGS sequence"/>
</dbReference>
<dbReference type="Pfam" id="PF02810">
    <property type="entry name" value="SEC-C"/>
    <property type="match status" value="1"/>
</dbReference>
<evidence type="ECO:0000259" key="1">
    <source>
        <dbReference type="Pfam" id="PF17775"/>
    </source>
</evidence>
<feature type="domain" description="YchJ-like middle NTF2-like" evidence="1">
    <location>
        <begin position="48"/>
        <end position="147"/>
    </location>
</feature>
<dbReference type="RefSeq" id="WP_219041454.1">
    <property type="nucleotide sequence ID" value="NZ_JAHWDQ010000001.1"/>
</dbReference>
<proteinExistence type="predicted"/>
<comment type="caution">
    <text evidence="2">The sequence shown here is derived from an EMBL/GenBank/DDBJ whole genome shotgun (WGS) entry which is preliminary data.</text>
</comment>
<name>A0ABS6VM97_9GAMM</name>
<protein>
    <submittedName>
        <fullName evidence="2">SEC-C domain-containing protein</fullName>
    </submittedName>
</protein>